<protein>
    <recommendedName>
        <fullName evidence="3 14">UDP-N-acetylmuramate--L-alanine ligase</fullName>
        <ecNumber evidence="3 14">6.3.2.8</ecNumber>
    </recommendedName>
    <alternativeName>
        <fullName evidence="14">UDP-N-acetylmuramoyl-L-alanine synthetase</fullName>
    </alternativeName>
</protein>
<dbReference type="FunFam" id="3.40.1190.10:FF:000001">
    <property type="entry name" value="UDP-N-acetylmuramate--L-alanine ligase"/>
    <property type="match status" value="1"/>
</dbReference>
<evidence type="ECO:0000256" key="9">
    <source>
        <dbReference type="ARBA" id="ARBA00022960"/>
    </source>
</evidence>
<dbReference type="InterPro" id="IPR013221">
    <property type="entry name" value="Mur_ligase_cen"/>
</dbReference>
<evidence type="ECO:0000256" key="3">
    <source>
        <dbReference type="ARBA" id="ARBA00012211"/>
    </source>
</evidence>
<dbReference type="GO" id="GO:0008360">
    <property type="term" value="P:regulation of cell shape"/>
    <property type="evidence" value="ECO:0007669"/>
    <property type="project" value="UniProtKB-KW"/>
</dbReference>
<evidence type="ECO:0000256" key="13">
    <source>
        <dbReference type="ARBA" id="ARBA00047833"/>
    </source>
</evidence>
<gene>
    <name evidence="14 18" type="primary">murC</name>
    <name evidence="18" type="ORF">MGMO_77c00260</name>
</gene>
<evidence type="ECO:0000256" key="1">
    <source>
        <dbReference type="ARBA" id="ARBA00004496"/>
    </source>
</evidence>
<evidence type="ECO:0000259" key="17">
    <source>
        <dbReference type="Pfam" id="PF08245"/>
    </source>
</evidence>
<dbReference type="GO" id="GO:0071555">
    <property type="term" value="P:cell wall organization"/>
    <property type="evidence" value="ECO:0007669"/>
    <property type="project" value="UniProtKB-KW"/>
</dbReference>
<comment type="function">
    <text evidence="14">Cell wall formation.</text>
</comment>
<dbReference type="STRING" id="1116472.MGMO_77c00260"/>
<comment type="subcellular location">
    <subcellularLocation>
        <location evidence="1 14">Cytoplasm</location>
    </subcellularLocation>
</comment>
<keyword evidence="12 14" id="KW-0961">Cell wall biogenesis/degradation</keyword>
<dbReference type="Pfam" id="PF01225">
    <property type="entry name" value="Mur_ligase"/>
    <property type="match status" value="1"/>
</dbReference>
<evidence type="ECO:0000256" key="11">
    <source>
        <dbReference type="ARBA" id="ARBA00023306"/>
    </source>
</evidence>
<keyword evidence="6 14" id="KW-0132">Cell division</keyword>
<dbReference type="InterPro" id="IPR005758">
    <property type="entry name" value="UDP-N-AcMur_Ala_ligase_MurC"/>
</dbReference>
<dbReference type="Pfam" id="PF02875">
    <property type="entry name" value="Mur_ligase_C"/>
    <property type="match status" value="1"/>
</dbReference>
<dbReference type="RefSeq" id="WP_023494944.1">
    <property type="nucleotide sequence ID" value="NZ_AYLO01000074.1"/>
</dbReference>
<dbReference type="Gene3D" id="3.40.50.720">
    <property type="entry name" value="NAD(P)-binding Rossmann-like Domain"/>
    <property type="match status" value="1"/>
</dbReference>
<dbReference type="SUPFAM" id="SSF53623">
    <property type="entry name" value="MurD-like peptide ligases, catalytic domain"/>
    <property type="match status" value="1"/>
</dbReference>
<evidence type="ECO:0000256" key="2">
    <source>
        <dbReference type="ARBA" id="ARBA00004752"/>
    </source>
</evidence>
<dbReference type="InterPro" id="IPR000713">
    <property type="entry name" value="Mur_ligase_N"/>
</dbReference>
<dbReference type="SUPFAM" id="SSF53244">
    <property type="entry name" value="MurD-like peptide ligases, peptide-binding domain"/>
    <property type="match status" value="1"/>
</dbReference>
<keyword evidence="5 14" id="KW-0436">Ligase</keyword>
<keyword evidence="19" id="KW-1185">Reference proteome</keyword>
<dbReference type="GO" id="GO:0009252">
    <property type="term" value="P:peptidoglycan biosynthetic process"/>
    <property type="evidence" value="ECO:0007669"/>
    <property type="project" value="UniProtKB-UniRule"/>
</dbReference>
<proteinExistence type="inferred from homology"/>
<evidence type="ECO:0000256" key="4">
    <source>
        <dbReference type="ARBA" id="ARBA00022490"/>
    </source>
</evidence>
<dbReference type="HAMAP" id="MF_00046">
    <property type="entry name" value="MurC"/>
    <property type="match status" value="1"/>
</dbReference>
<evidence type="ECO:0000256" key="6">
    <source>
        <dbReference type="ARBA" id="ARBA00022618"/>
    </source>
</evidence>
<evidence type="ECO:0000256" key="14">
    <source>
        <dbReference type="HAMAP-Rule" id="MF_00046"/>
    </source>
</evidence>
<evidence type="ECO:0000256" key="10">
    <source>
        <dbReference type="ARBA" id="ARBA00022984"/>
    </source>
</evidence>
<dbReference type="EC" id="6.3.2.8" evidence="3 14"/>
<dbReference type="Pfam" id="PF08245">
    <property type="entry name" value="Mur_ligase_M"/>
    <property type="match status" value="1"/>
</dbReference>
<evidence type="ECO:0000256" key="8">
    <source>
        <dbReference type="ARBA" id="ARBA00022840"/>
    </source>
</evidence>
<keyword evidence="4 14" id="KW-0963">Cytoplasm</keyword>
<evidence type="ECO:0000256" key="12">
    <source>
        <dbReference type="ARBA" id="ARBA00023316"/>
    </source>
</evidence>
<keyword evidence="11 14" id="KW-0131">Cell cycle</keyword>
<dbReference type="AlphaFoldDB" id="V5C5K7"/>
<dbReference type="eggNOG" id="COG0773">
    <property type="taxonomic scope" value="Bacteria"/>
</dbReference>
<feature type="domain" description="Mur ligase central" evidence="17">
    <location>
        <begin position="121"/>
        <end position="302"/>
    </location>
</feature>
<comment type="catalytic activity">
    <reaction evidence="13 14">
        <text>UDP-N-acetyl-alpha-D-muramate + L-alanine + ATP = UDP-N-acetyl-alpha-D-muramoyl-L-alanine + ADP + phosphate + H(+)</text>
        <dbReference type="Rhea" id="RHEA:23372"/>
        <dbReference type="ChEBI" id="CHEBI:15378"/>
        <dbReference type="ChEBI" id="CHEBI:30616"/>
        <dbReference type="ChEBI" id="CHEBI:43474"/>
        <dbReference type="ChEBI" id="CHEBI:57972"/>
        <dbReference type="ChEBI" id="CHEBI:70757"/>
        <dbReference type="ChEBI" id="CHEBI:83898"/>
        <dbReference type="ChEBI" id="CHEBI:456216"/>
        <dbReference type="EC" id="6.3.2.8"/>
    </reaction>
</comment>
<dbReference type="Proteomes" id="UP000017842">
    <property type="component" value="Unassembled WGS sequence"/>
</dbReference>
<accession>V5C5K7</accession>
<evidence type="ECO:0000259" key="16">
    <source>
        <dbReference type="Pfam" id="PF02875"/>
    </source>
</evidence>
<dbReference type="Gene3D" id="3.90.190.20">
    <property type="entry name" value="Mur ligase, C-terminal domain"/>
    <property type="match status" value="1"/>
</dbReference>
<feature type="domain" description="Mur ligase C-terminal" evidence="16">
    <location>
        <begin position="324"/>
        <end position="459"/>
    </location>
</feature>
<dbReference type="InterPro" id="IPR004101">
    <property type="entry name" value="Mur_ligase_C"/>
</dbReference>
<dbReference type="InterPro" id="IPR050061">
    <property type="entry name" value="MurCDEF_pg_biosynth"/>
</dbReference>
<dbReference type="SUPFAM" id="SSF51984">
    <property type="entry name" value="MurCD N-terminal domain"/>
    <property type="match status" value="1"/>
</dbReference>
<evidence type="ECO:0000256" key="7">
    <source>
        <dbReference type="ARBA" id="ARBA00022741"/>
    </source>
</evidence>
<comment type="similarity">
    <text evidence="14">Belongs to the MurCDEF family.</text>
</comment>
<evidence type="ECO:0000259" key="15">
    <source>
        <dbReference type="Pfam" id="PF01225"/>
    </source>
</evidence>
<feature type="binding site" evidence="14">
    <location>
        <begin position="123"/>
        <end position="129"/>
    </location>
    <ligand>
        <name>ATP</name>
        <dbReference type="ChEBI" id="CHEBI:30616"/>
    </ligand>
</feature>
<keyword evidence="8 14" id="KW-0067">ATP-binding</keyword>
<dbReference type="EMBL" id="AYLO01000074">
    <property type="protein sequence ID" value="ESS72013.1"/>
    <property type="molecule type" value="Genomic_DNA"/>
</dbReference>
<dbReference type="PANTHER" id="PTHR43445:SF3">
    <property type="entry name" value="UDP-N-ACETYLMURAMATE--L-ALANINE LIGASE"/>
    <property type="match status" value="1"/>
</dbReference>
<dbReference type="UniPathway" id="UPA00219"/>
<keyword evidence="10 14" id="KW-0573">Peptidoglycan synthesis</keyword>
<evidence type="ECO:0000313" key="18">
    <source>
        <dbReference type="EMBL" id="ESS72013.1"/>
    </source>
</evidence>
<dbReference type="GO" id="GO:0005737">
    <property type="term" value="C:cytoplasm"/>
    <property type="evidence" value="ECO:0007669"/>
    <property type="project" value="UniProtKB-SubCell"/>
</dbReference>
<dbReference type="InterPro" id="IPR036615">
    <property type="entry name" value="Mur_ligase_C_dom_sf"/>
</dbReference>
<evidence type="ECO:0000256" key="5">
    <source>
        <dbReference type="ARBA" id="ARBA00022598"/>
    </source>
</evidence>
<dbReference type="Gene3D" id="3.40.1190.10">
    <property type="entry name" value="Mur-like, catalytic domain"/>
    <property type="match status" value="1"/>
</dbReference>
<name>V5C5K7_9GAMM</name>
<dbReference type="GO" id="GO:0051301">
    <property type="term" value="P:cell division"/>
    <property type="evidence" value="ECO:0007669"/>
    <property type="project" value="UniProtKB-KW"/>
</dbReference>
<dbReference type="InterPro" id="IPR036565">
    <property type="entry name" value="Mur-like_cat_sf"/>
</dbReference>
<reference evidence="18 19" key="1">
    <citation type="journal article" date="2013" name="Genome Announc.">
        <title>Draft Genome Sequence of the Methanotrophic Gammaproteobacterium Methyloglobulus morosus DSM 22980 Strain KoM1.</title>
        <authorList>
            <person name="Poehlein A."/>
            <person name="Deutzmann J.S."/>
            <person name="Daniel R."/>
            <person name="Simeonova D.D."/>
        </authorList>
    </citation>
    <scope>NUCLEOTIDE SEQUENCE [LARGE SCALE GENOMIC DNA]</scope>
    <source>
        <strain evidence="18 19">KoM1</strain>
    </source>
</reference>
<feature type="domain" description="Mur ligase N-terminal catalytic" evidence="15">
    <location>
        <begin position="19"/>
        <end position="115"/>
    </location>
</feature>
<dbReference type="PATRIC" id="fig|1116472.3.peg.2205"/>
<comment type="caution">
    <text evidence="18">The sequence shown here is derived from an EMBL/GenBank/DDBJ whole genome shotgun (WGS) entry which is preliminary data.</text>
</comment>
<sequence length="485" mass="52973">MIASITPEPNREFGNIKWIHFVGIGGTGMCGIAEVLHNLGYTVSGSDIKESTVTQRLVQLGVKVAIGHQRDNIKQADVVVVSSAIDRTNDEVDEAYLNRIPVIPRAEMLAELMRFRFGIAVAGTHGKTTTTSLTVSMLAEGGLDPTYVIGGRLNSAGVNAKLGLGNYLVAEADESDASFLYLQPMMAIVTNIDQDHMATYQNNYQRLKDTFIEFLHHLPFYGLAVLCIDDEGVREVLPEISKPVTTYGVHQDADVRAENVKQSGMHTSFTVSRKGKPNPLQVTLNMPGWHNMLNALAAIAVATELEVADEAIIKSLASFRGVGRRFQINGDLPFSNGKLTFVDDYGHHPREIAATLEALRQAWPDRRSVIVFQPHRYSRTRDLFEDFVHVLSTVDVLILMDVYSAGESIIPGADGRALSRAIRVRGKVDPVFVEDREELAPILAGIVKEDDVILTVGAGNVGQIAMQLPELLAKELAVVDGHGNG</sequence>
<dbReference type="NCBIfam" id="TIGR01082">
    <property type="entry name" value="murC"/>
    <property type="match status" value="1"/>
</dbReference>
<keyword evidence="9 14" id="KW-0133">Cell shape</keyword>
<dbReference type="GO" id="GO:0005524">
    <property type="term" value="F:ATP binding"/>
    <property type="evidence" value="ECO:0007669"/>
    <property type="project" value="UniProtKB-UniRule"/>
</dbReference>
<dbReference type="OrthoDB" id="9804126at2"/>
<evidence type="ECO:0000313" key="19">
    <source>
        <dbReference type="Proteomes" id="UP000017842"/>
    </source>
</evidence>
<comment type="pathway">
    <text evidence="2 14">Cell wall biogenesis; peptidoglycan biosynthesis.</text>
</comment>
<dbReference type="GO" id="GO:0008763">
    <property type="term" value="F:UDP-N-acetylmuramate-L-alanine ligase activity"/>
    <property type="evidence" value="ECO:0007669"/>
    <property type="project" value="UniProtKB-UniRule"/>
</dbReference>
<keyword evidence="7 14" id="KW-0547">Nucleotide-binding</keyword>
<organism evidence="18 19">
    <name type="scientific">Methyloglobulus morosus KoM1</name>
    <dbReference type="NCBI Taxonomy" id="1116472"/>
    <lineage>
        <taxon>Bacteria</taxon>
        <taxon>Pseudomonadati</taxon>
        <taxon>Pseudomonadota</taxon>
        <taxon>Gammaproteobacteria</taxon>
        <taxon>Methylococcales</taxon>
        <taxon>Methylococcaceae</taxon>
        <taxon>Methyloglobulus</taxon>
    </lineage>
</organism>
<dbReference type="PANTHER" id="PTHR43445">
    <property type="entry name" value="UDP-N-ACETYLMURAMATE--L-ALANINE LIGASE-RELATED"/>
    <property type="match status" value="1"/>
</dbReference>